<evidence type="ECO:0000313" key="2">
    <source>
        <dbReference type="Proteomes" id="UP000002595"/>
    </source>
</evidence>
<evidence type="ECO:0000313" key="1">
    <source>
        <dbReference type="EMBL" id="ABL87607.1"/>
    </source>
</evidence>
<dbReference type="EMBL" id="CP000504">
    <property type="protein sequence ID" value="ABL87607.1"/>
    <property type="molecule type" value="Genomic_DNA"/>
</dbReference>
<dbReference type="OrthoDB" id="31134at2157"/>
<accession>A1RRM5</accession>
<dbReference type="Proteomes" id="UP000002595">
    <property type="component" value="Chromosome"/>
</dbReference>
<dbReference type="PANTHER" id="PTHR47618">
    <property type="entry name" value="BIFUNCTIONAL OLIGORIBONUCLEASE AND PAP PHOSPHATASE NRNA"/>
    <property type="match status" value="1"/>
</dbReference>
<dbReference type="RefSeq" id="WP_011762184.1">
    <property type="nucleotide sequence ID" value="NC_008701.1"/>
</dbReference>
<dbReference type="Gene3D" id="3.10.310.30">
    <property type="match status" value="1"/>
</dbReference>
<reference evidence="1" key="1">
    <citation type="submission" date="2006-12" db="EMBL/GenBank/DDBJ databases">
        <title>Complete sequence of Pyrobaculum islandicum DSM 4184.</title>
        <authorList>
            <person name="Copeland A."/>
            <person name="Lucas S."/>
            <person name="Lapidus A."/>
            <person name="Barry K."/>
            <person name="Detter J.C."/>
            <person name="Glavina del Rio T."/>
            <person name="Dalin E."/>
            <person name="Tice H."/>
            <person name="Pitluck S."/>
            <person name="Meincke L."/>
            <person name="Brettin T."/>
            <person name="Bruce D."/>
            <person name="Han C."/>
            <person name="Tapia R."/>
            <person name="Gilna P."/>
            <person name="Schmutz J."/>
            <person name="Larimer F."/>
            <person name="Land M."/>
            <person name="Hauser L."/>
            <person name="Kyrpides N."/>
            <person name="Mikhailova N."/>
            <person name="Cozen A.E."/>
            <person name="Fitz-Gibbon S.T."/>
            <person name="House C.H."/>
            <person name="Saltikov C."/>
            <person name="Lowe T."/>
            <person name="Richardson P."/>
        </authorList>
    </citation>
    <scope>NUCLEOTIDE SEQUENCE [LARGE SCALE GENOMIC DNA]</scope>
    <source>
        <strain evidence="1">DSM 4184</strain>
    </source>
</reference>
<dbReference type="eggNOG" id="arCOG00431">
    <property type="taxonomic scope" value="Archaea"/>
</dbReference>
<protein>
    <submittedName>
        <fullName evidence="1">Transcriptional regulator, Fis family</fullName>
    </submittedName>
</protein>
<dbReference type="AlphaFoldDB" id="A1RRM5"/>
<dbReference type="GeneID" id="4617875"/>
<keyword evidence="2" id="KW-1185">Reference proteome</keyword>
<gene>
    <name evidence="1" type="ordered locus">Pisl_0429</name>
</gene>
<sequence length="316" mass="35016">MLLTVIIAKLTGRPLALCDVGDVDGIASAALFKRANPRGAVVLAGPADVKKWWIRLTRWDFVADLPCPGRVRVRADHHKTNKPCAEVEFYDPEAPASALLAAKALGLENDEAAKQLVDAAIQTDTANITDPRVRLLDLAIRYADRREKLAAVEKLAKAGLVALEEEPLKSLAQRGLERNRQIQEIATKLPAEETLFIYSPIRLGISYRLLTIELEKKGVKFVNILVRRGWRVYRLYCGAHRDSPYDCTEVATRMGGGGHKYAAGAHIKAPIYDRHRPLRQLIQLLKPSVVYVLGSCNNINVPCRAIEVMSRGSGER</sequence>
<dbReference type="InterPro" id="IPR051319">
    <property type="entry name" value="Oligoribo/pAp-PDE_c-di-AMP_PDE"/>
</dbReference>
<dbReference type="HOGENOM" id="CLU_846278_0_0_2"/>
<dbReference type="InterPro" id="IPR038763">
    <property type="entry name" value="DHH_sf"/>
</dbReference>
<dbReference type="STRING" id="384616.Pisl_0429"/>
<dbReference type="PANTHER" id="PTHR47618:SF1">
    <property type="entry name" value="BIFUNCTIONAL OLIGORIBONUCLEASE AND PAP PHOSPHATASE NRNA"/>
    <property type="match status" value="1"/>
</dbReference>
<proteinExistence type="predicted"/>
<organism evidence="1 2">
    <name type="scientific">Pyrobaculum islandicum (strain DSM 4184 / JCM 9189 / GEO3)</name>
    <dbReference type="NCBI Taxonomy" id="384616"/>
    <lineage>
        <taxon>Archaea</taxon>
        <taxon>Thermoproteota</taxon>
        <taxon>Thermoprotei</taxon>
        <taxon>Thermoproteales</taxon>
        <taxon>Thermoproteaceae</taxon>
        <taxon>Pyrobaculum</taxon>
    </lineage>
</organism>
<name>A1RRM5_PYRIL</name>
<dbReference type="KEGG" id="pis:Pisl_0429"/>
<dbReference type="SUPFAM" id="SSF64182">
    <property type="entry name" value="DHH phosphoesterases"/>
    <property type="match status" value="1"/>
</dbReference>